<name>A0A8S5M1S8_9CAUD</name>
<dbReference type="SMART" id="SM00507">
    <property type="entry name" value="HNHc"/>
    <property type="match status" value="1"/>
</dbReference>
<dbReference type="GO" id="GO:0016787">
    <property type="term" value="F:hydrolase activity"/>
    <property type="evidence" value="ECO:0007669"/>
    <property type="project" value="UniProtKB-KW"/>
</dbReference>
<organism evidence="4">
    <name type="scientific">Siphoviridae sp. ctzu221</name>
    <dbReference type="NCBI Taxonomy" id="2826534"/>
    <lineage>
        <taxon>Viruses</taxon>
        <taxon>Duplodnaviria</taxon>
        <taxon>Heunggongvirae</taxon>
        <taxon>Uroviricota</taxon>
        <taxon>Caudoviricetes</taxon>
    </lineage>
</organism>
<evidence type="ECO:0000256" key="2">
    <source>
        <dbReference type="ARBA" id="ARBA00022801"/>
    </source>
</evidence>
<feature type="domain" description="HNH nuclease" evidence="3">
    <location>
        <begin position="38"/>
        <end position="95"/>
    </location>
</feature>
<proteinExistence type="predicted"/>
<keyword evidence="1" id="KW-0540">Nuclease</keyword>
<protein>
    <submittedName>
        <fullName evidence="4">NinG recombination protein</fullName>
    </submittedName>
</protein>
<evidence type="ECO:0000313" key="4">
    <source>
        <dbReference type="EMBL" id="DAD76007.1"/>
    </source>
</evidence>
<dbReference type="InterPro" id="IPR003615">
    <property type="entry name" value="HNH_nuc"/>
</dbReference>
<dbReference type="GO" id="GO:0003676">
    <property type="term" value="F:nucleic acid binding"/>
    <property type="evidence" value="ECO:0007669"/>
    <property type="project" value="InterPro"/>
</dbReference>
<reference evidence="4" key="1">
    <citation type="journal article" date="2021" name="Proc. Natl. Acad. Sci. U.S.A.">
        <title>A Catalog of Tens of Thousands of Viruses from Human Metagenomes Reveals Hidden Associations with Chronic Diseases.</title>
        <authorList>
            <person name="Tisza M.J."/>
            <person name="Buck C.B."/>
        </authorList>
    </citation>
    <scope>NUCLEOTIDE SEQUENCE</scope>
    <source>
        <strain evidence="4">Ctzu221</strain>
    </source>
</reference>
<dbReference type="InterPro" id="IPR002711">
    <property type="entry name" value="HNH"/>
</dbReference>
<accession>A0A8S5M1S8</accession>
<evidence type="ECO:0000256" key="1">
    <source>
        <dbReference type="ARBA" id="ARBA00022722"/>
    </source>
</evidence>
<dbReference type="GO" id="GO:0008270">
    <property type="term" value="F:zinc ion binding"/>
    <property type="evidence" value="ECO:0007669"/>
    <property type="project" value="InterPro"/>
</dbReference>
<dbReference type="Gene3D" id="1.10.30.50">
    <property type="match status" value="1"/>
</dbReference>
<dbReference type="GO" id="GO:0004519">
    <property type="term" value="F:endonuclease activity"/>
    <property type="evidence" value="ECO:0007669"/>
    <property type="project" value="InterPro"/>
</dbReference>
<dbReference type="EMBL" id="BK014794">
    <property type="protein sequence ID" value="DAD76007.1"/>
    <property type="molecule type" value="Genomic_DNA"/>
</dbReference>
<dbReference type="Pfam" id="PF01844">
    <property type="entry name" value="HNH"/>
    <property type="match status" value="1"/>
</dbReference>
<dbReference type="PANTHER" id="PTHR41286:SF1">
    <property type="entry name" value="HNH NUCLEASE YAJD-RELATED"/>
    <property type="match status" value="1"/>
</dbReference>
<sequence>MEHDLDQLIHLARKQDMETEFNSRTKRNQFYWSSEWRKLKHSVLERDHHECQLCKREGRLTLDNLMVHHIKPLEYYPLLRLDADNLVTLCKNCHNKVHGLVSQYSDEWW</sequence>
<dbReference type="PANTHER" id="PTHR41286">
    <property type="entry name" value="HNH NUCLEASE YAJD-RELATED"/>
    <property type="match status" value="1"/>
</dbReference>
<keyword evidence="2" id="KW-0378">Hydrolase</keyword>
<dbReference type="CDD" id="cd00085">
    <property type="entry name" value="HNHc"/>
    <property type="match status" value="1"/>
</dbReference>
<evidence type="ECO:0000259" key="3">
    <source>
        <dbReference type="SMART" id="SM00507"/>
    </source>
</evidence>